<sequence>MENHTHTSARCCNAVQSVPANNNHRTGRRGFFQCRGAAVDSRLQQHCDASHRRRACQCPRGKEVPVRPRKRLQDELSYGRMTTVKSTPVQNLKYYVEATCPCVKMQERELSAFRQSVSGDRHFLSLETSPVFGTRRVVERDSHRRKPPPTVYLKDQRLPSPSRCRRSTRACSARAPYKGRSLACQRRAPRPPALLRPTRETSSVIG</sequence>
<feature type="region of interest" description="Disordered" evidence="1">
    <location>
        <begin position="137"/>
        <end position="206"/>
    </location>
</feature>
<evidence type="ECO:0000256" key="1">
    <source>
        <dbReference type="SAM" id="MobiDB-lite"/>
    </source>
</evidence>
<reference evidence="2 3" key="1">
    <citation type="journal article" date="2023" name="Sci. Data">
        <title>Genome assembly of the Korean intertidal mud-creeper Batillaria attramentaria.</title>
        <authorList>
            <person name="Patra A.K."/>
            <person name="Ho P.T."/>
            <person name="Jun S."/>
            <person name="Lee S.J."/>
            <person name="Kim Y."/>
            <person name="Won Y.J."/>
        </authorList>
    </citation>
    <scope>NUCLEOTIDE SEQUENCE [LARGE SCALE GENOMIC DNA]</scope>
    <source>
        <strain evidence="2">Wonlab-2016</strain>
    </source>
</reference>
<evidence type="ECO:0000313" key="3">
    <source>
        <dbReference type="Proteomes" id="UP001519460"/>
    </source>
</evidence>
<protein>
    <recommendedName>
        <fullName evidence="4">NTR domain-containing protein</fullName>
    </recommendedName>
</protein>
<comment type="caution">
    <text evidence="2">The sequence shown here is derived from an EMBL/GenBank/DDBJ whole genome shotgun (WGS) entry which is preliminary data.</text>
</comment>
<proteinExistence type="predicted"/>
<dbReference type="AlphaFoldDB" id="A0ABD0M1F0"/>
<gene>
    <name evidence="2" type="ORF">BaRGS_00003289</name>
</gene>
<keyword evidence="3" id="KW-1185">Reference proteome</keyword>
<dbReference type="EMBL" id="JACVVK020000010">
    <property type="protein sequence ID" value="KAK7505544.1"/>
    <property type="molecule type" value="Genomic_DNA"/>
</dbReference>
<organism evidence="2 3">
    <name type="scientific">Batillaria attramentaria</name>
    <dbReference type="NCBI Taxonomy" id="370345"/>
    <lineage>
        <taxon>Eukaryota</taxon>
        <taxon>Metazoa</taxon>
        <taxon>Spiralia</taxon>
        <taxon>Lophotrochozoa</taxon>
        <taxon>Mollusca</taxon>
        <taxon>Gastropoda</taxon>
        <taxon>Caenogastropoda</taxon>
        <taxon>Sorbeoconcha</taxon>
        <taxon>Cerithioidea</taxon>
        <taxon>Batillariidae</taxon>
        <taxon>Batillaria</taxon>
    </lineage>
</organism>
<dbReference type="Proteomes" id="UP001519460">
    <property type="component" value="Unassembled WGS sequence"/>
</dbReference>
<evidence type="ECO:0008006" key="4">
    <source>
        <dbReference type="Google" id="ProtNLM"/>
    </source>
</evidence>
<evidence type="ECO:0000313" key="2">
    <source>
        <dbReference type="EMBL" id="KAK7505544.1"/>
    </source>
</evidence>
<accession>A0ABD0M1F0</accession>
<name>A0ABD0M1F0_9CAEN</name>